<feature type="domain" description="EamA" evidence="7">
    <location>
        <begin position="41"/>
        <end position="163"/>
    </location>
</feature>
<proteinExistence type="inferred from homology"/>
<evidence type="ECO:0000313" key="9">
    <source>
        <dbReference type="Proteomes" id="UP000184518"/>
    </source>
</evidence>
<dbReference type="SUPFAM" id="SSF103481">
    <property type="entry name" value="Multidrug resistance efflux transporter EmrE"/>
    <property type="match status" value="2"/>
</dbReference>
<evidence type="ECO:0000259" key="7">
    <source>
        <dbReference type="Pfam" id="PF00892"/>
    </source>
</evidence>
<organism evidence="8 9">
    <name type="scientific">Chryseobacterium arachidis</name>
    <dbReference type="NCBI Taxonomy" id="1416778"/>
    <lineage>
        <taxon>Bacteria</taxon>
        <taxon>Pseudomonadati</taxon>
        <taxon>Bacteroidota</taxon>
        <taxon>Flavobacteriia</taxon>
        <taxon>Flavobacteriales</taxon>
        <taxon>Weeksellaceae</taxon>
        <taxon>Chryseobacterium group</taxon>
        <taxon>Chryseobacterium</taxon>
    </lineage>
</organism>
<feature type="domain" description="EamA" evidence="7">
    <location>
        <begin position="181"/>
        <end position="314"/>
    </location>
</feature>
<dbReference type="PANTHER" id="PTHR32322">
    <property type="entry name" value="INNER MEMBRANE TRANSPORTER"/>
    <property type="match status" value="1"/>
</dbReference>
<evidence type="ECO:0000256" key="1">
    <source>
        <dbReference type="ARBA" id="ARBA00004141"/>
    </source>
</evidence>
<feature type="transmembrane region" description="Helical" evidence="6">
    <location>
        <begin position="68"/>
        <end position="89"/>
    </location>
</feature>
<dbReference type="AlphaFoldDB" id="A0A1M5GB28"/>
<keyword evidence="5 6" id="KW-0472">Membrane</keyword>
<dbReference type="GO" id="GO:0016020">
    <property type="term" value="C:membrane"/>
    <property type="evidence" value="ECO:0007669"/>
    <property type="project" value="UniProtKB-SubCell"/>
</dbReference>
<evidence type="ECO:0000256" key="2">
    <source>
        <dbReference type="ARBA" id="ARBA00007362"/>
    </source>
</evidence>
<keyword evidence="4 6" id="KW-1133">Transmembrane helix</keyword>
<evidence type="ECO:0000313" key="8">
    <source>
        <dbReference type="EMBL" id="SHG00943.1"/>
    </source>
</evidence>
<reference evidence="9" key="1">
    <citation type="submission" date="2016-11" db="EMBL/GenBank/DDBJ databases">
        <authorList>
            <person name="Varghese N."/>
            <person name="Submissions S."/>
        </authorList>
    </citation>
    <scope>NUCLEOTIDE SEQUENCE [LARGE SCALE GENOMIC DNA]</scope>
    <source>
        <strain evidence="9">DSM 27619</strain>
    </source>
</reference>
<comment type="subcellular location">
    <subcellularLocation>
        <location evidence="1">Membrane</location>
        <topology evidence="1">Multi-pass membrane protein</topology>
    </subcellularLocation>
</comment>
<evidence type="ECO:0000256" key="3">
    <source>
        <dbReference type="ARBA" id="ARBA00022692"/>
    </source>
</evidence>
<dbReference type="STRING" id="1416778.SAMN05443633_10972"/>
<dbReference type="InterPro" id="IPR050638">
    <property type="entry name" value="AA-Vitamin_Transporters"/>
</dbReference>
<evidence type="ECO:0000256" key="4">
    <source>
        <dbReference type="ARBA" id="ARBA00022989"/>
    </source>
</evidence>
<dbReference type="Proteomes" id="UP000184518">
    <property type="component" value="Unassembled WGS sequence"/>
</dbReference>
<dbReference type="InterPro" id="IPR037185">
    <property type="entry name" value="EmrE-like"/>
</dbReference>
<gene>
    <name evidence="8" type="ORF">SAMN05443633_10972</name>
</gene>
<comment type="similarity">
    <text evidence="2">Belongs to the EamA transporter family.</text>
</comment>
<evidence type="ECO:0000256" key="6">
    <source>
        <dbReference type="SAM" id="Phobius"/>
    </source>
</evidence>
<protein>
    <submittedName>
        <fullName evidence="8">Permease of the drug/metabolite transporter (DMT) superfamily</fullName>
    </submittedName>
</protein>
<dbReference type="PANTHER" id="PTHR32322:SF2">
    <property type="entry name" value="EAMA DOMAIN-CONTAINING PROTEIN"/>
    <property type="match status" value="1"/>
</dbReference>
<dbReference type="Pfam" id="PF00892">
    <property type="entry name" value="EamA"/>
    <property type="match status" value="2"/>
</dbReference>
<dbReference type="EMBL" id="FQUT01000009">
    <property type="protein sequence ID" value="SHG00943.1"/>
    <property type="molecule type" value="Genomic_DNA"/>
</dbReference>
<feature type="transmembrane region" description="Helical" evidence="6">
    <location>
        <begin position="212"/>
        <end position="232"/>
    </location>
</feature>
<dbReference type="InterPro" id="IPR000620">
    <property type="entry name" value="EamA_dom"/>
</dbReference>
<keyword evidence="3 6" id="KW-0812">Transmembrane</keyword>
<feature type="transmembrane region" description="Helical" evidence="6">
    <location>
        <begin position="184"/>
        <end position="200"/>
    </location>
</feature>
<accession>A0A1M5GB28</accession>
<feature type="transmembrane region" description="Helical" evidence="6">
    <location>
        <begin position="155"/>
        <end position="172"/>
    </location>
</feature>
<feature type="transmembrane region" description="Helical" evidence="6">
    <location>
        <begin position="299"/>
        <end position="319"/>
    </location>
</feature>
<feature type="transmembrane region" description="Helical" evidence="6">
    <location>
        <begin position="275"/>
        <end position="293"/>
    </location>
</feature>
<feature type="transmembrane region" description="Helical" evidence="6">
    <location>
        <begin position="127"/>
        <end position="146"/>
    </location>
</feature>
<name>A0A1M5GB28_9FLAO</name>
<feature type="transmembrane region" description="Helical" evidence="6">
    <location>
        <begin position="101"/>
        <end position="121"/>
    </location>
</feature>
<evidence type="ECO:0000256" key="5">
    <source>
        <dbReference type="ARBA" id="ARBA00023136"/>
    </source>
</evidence>
<keyword evidence="9" id="KW-1185">Reference proteome</keyword>
<feature type="transmembrane region" description="Helical" evidence="6">
    <location>
        <begin position="244"/>
        <end position="263"/>
    </location>
</feature>
<sequence length="320" mass="34742">MQIYKTETVFIYLSLIILNHPIRFKTMTTHSISKNQALQGWINGFIGVLLFSGGMPATKLAVVEMSPLFVTIARAGIAGVLALSVLLIFKEKHPAKDQLFSLILVSFGCVIGFPLLSAMALQYLTSAHSIVFLGMLPLMTALFGVFRGGEKPHPIFWVFSIVGSLLVVGYAFSQGISASPMGDILMLLAVILCGLGYAEGAKLSKTLGGWQVISWALVLALPLMLPLFFIYFPENVEAISFQGWFGLGYISLFSMFIGFIFWYKGLAQGGITTVGQLQLLQPFFGLALAAYFLHEQVSMGMLGVTIGVILCVAGTKKFAK</sequence>
<feature type="transmembrane region" description="Helical" evidence="6">
    <location>
        <begin position="41"/>
        <end position="62"/>
    </location>
</feature>